<feature type="region of interest" description="Disordered" evidence="1">
    <location>
        <begin position="1"/>
        <end position="72"/>
    </location>
</feature>
<reference evidence="2" key="2">
    <citation type="submission" date="2021-10" db="EMBL/GenBank/DDBJ databases">
        <title>Phylogenomics reveals ancestral predisposition of the termite-cultivated fungus Termitomyces towards a domesticated lifestyle.</title>
        <authorList>
            <person name="Auxier B."/>
            <person name="Grum-Grzhimaylo A."/>
            <person name="Cardenas M.E."/>
            <person name="Lodge J.D."/>
            <person name="Laessoe T."/>
            <person name="Pedersen O."/>
            <person name="Smith M.E."/>
            <person name="Kuyper T.W."/>
            <person name="Franco-Molano E.A."/>
            <person name="Baroni T.J."/>
            <person name="Aanen D.K."/>
        </authorList>
    </citation>
    <scope>NUCLEOTIDE SEQUENCE</scope>
    <source>
        <strain evidence="2">D49</strain>
    </source>
</reference>
<evidence type="ECO:0000313" key="2">
    <source>
        <dbReference type="EMBL" id="KAG5650274.1"/>
    </source>
</evidence>
<feature type="region of interest" description="Disordered" evidence="1">
    <location>
        <begin position="94"/>
        <end position="125"/>
    </location>
</feature>
<keyword evidence="3" id="KW-1185">Reference proteome</keyword>
<gene>
    <name evidence="2" type="ORF">H0H81_012776</name>
</gene>
<protein>
    <submittedName>
        <fullName evidence="2">Uncharacterized protein</fullName>
    </submittedName>
</protein>
<reference evidence="2" key="1">
    <citation type="submission" date="2021-02" db="EMBL/GenBank/DDBJ databases">
        <authorList>
            <person name="Nieuwenhuis M."/>
            <person name="Van De Peppel L.J.J."/>
        </authorList>
    </citation>
    <scope>NUCLEOTIDE SEQUENCE</scope>
    <source>
        <strain evidence="2">D49</strain>
    </source>
</reference>
<accession>A0A9P7GGQ6</accession>
<comment type="caution">
    <text evidence="2">The sequence shown here is derived from an EMBL/GenBank/DDBJ whole genome shotgun (WGS) entry which is preliminary data.</text>
</comment>
<name>A0A9P7GGQ6_9AGAR</name>
<evidence type="ECO:0000256" key="1">
    <source>
        <dbReference type="SAM" id="MobiDB-lite"/>
    </source>
</evidence>
<feature type="compositionally biased region" description="Pro residues" evidence="1">
    <location>
        <begin position="1"/>
        <end position="12"/>
    </location>
</feature>
<dbReference type="Proteomes" id="UP000717328">
    <property type="component" value="Unassembled WGS sequence"/>
</dbReference>
<evidence type="ECO:0000313" key="3">
    <source>
        <dbReference type="Proteomes" id="UP000717328"/>
    </source>
</evidence>
<sequence>MSTAPPRSPTPTLPTTQKTTNKRPPVESPARDNGNFNPYKRHSLGPRPAAPPHPITPTADNPFSLHPDQEYPPSPYMCSANRYALLDPLQEPFPGHALGMPSPTNPHGNRATTGTSASVPGRQEPTCLEDFPLSSPVDESSFIIPDPPSPLPCSISPTPMSTTAEAHTDPTLNATTGAPTGMNTDELGLATPTTDQWAEIVVNNMATNLRGLSCMATPPGGFPEIFFGVAPTFNLSTERIFQWNQKAGPKLWARLWIASFRENQQNEVTAIQELIPLVVDAPEVIVSPPASQRDLRSDYKLPPPSASSYPTSHR</sequence>
<dbReference type="EMBL" id="JABCKI010000497">
    <property type="protein sequence ID" value="KAG5650274.1"/>
    <property type="molecule type" value="Genomic_DNA"/>
</dbReference>
<organism evidence="2 3">
    <name type="scientific">Sphagnurus paluster</name>
    <dbReference type="NCBI Taxonomy" id="117069"/>
    <lineage>
        <taxon>Eukaryota</taxon>
        <taxon>Fungi</taxon>
        <taxon>Dikarya</taxon>
        <taxon>Basidiomycota</taxon>
        <taxon>Agaricomycotina</taxon>
        <taxon>Agaricomycetes</taxon>
        <taxon>Agaricomycetidae</taxon>
        <taxon>Agaricales</taxon>
        <taxon>Tricholomatineae</taxon>
        <taxon>Lyophyllaceae</taxon>
        <taxon>Sphagnurus</taxon>
    </lineage>
</organism>
<dbReference type="AlphaFoldDB" id="A0A9P7GGQ6"/>
<proteinExistence type="predicted"/>
<feature type="compositionally biased region" description="Polar residues" evidence="1">
    <location>
        <begin position="105"/>
        <end position="118"/>
    </location>
</feature>
<feature type="region of interest" description="Disordered" evidence="1">
    <location>
        <begin position="289"/>
        <end position="314"/>
    </location>
</feature>
<dbReference type="OrthoDB" id="2970403at2759"/>